<dbReference type="EMBL" id="CP013243">
    <property type="protein sequence ID" value="APH15967.1"/>
    <property type="molecule type" value="Genomic_DNA"/>
</dbReference>
<evidence type="ECO:0000313" key="1">
    <source>
        <dbReference type="EMBL" id="APH15967.1"/>
    </source>
</evidence>
<gene>
    <name evidence="1" type="ORF">NPD5_4143</name>
</gene>
<name>A0A1L3NIL0_CLOSG</name>
<accession>A0A1L3NIL0</accession>
<organism evidence="1 2">
    <name type="scientific">Clostridium sporogenes</name>
    <dbReference type="NCBI Taxonomy" id="1509"/>
    <lineage>
        <taxon>Bacteria</taxon>
        <taxon>Bacillati</taxon>
        <taxon>Bacillota</taxon>
        <taxon>Clostridia</taxon>
        <taxon>Eubacteriales</taxon>
        <taxon>Clostridiaceae</taxon>
        <taxon>Clostridium</taxon>
    </lineage>
</organism>
<proteinExistence type="predicted"/>
<evidence type="ECO:0000313" key="2">
    <source>
        <dbReference type="Proteomes" id="UP000182204"/>
    </source>
</evidence>
<sequence length="57" mass="6871">MIVLGFLLYHDGYLKIPNKELMKEFEKALKDKPFDYVSNEIYYDSKGKEHRCKIEEI</sequence>
<dbReference type="RefSeq" id="WP_335617938.1">
    <property type="nucleotide sequence ID" value="NZ_CP013243.1"/>
</dbReference>
<reference evidence="1 2" key="1">
    <citation type="submission" date="2015-11" db="EMBL/GenBank/DDBJ databases">
        <authorList>
            <person name="Hill K.K."/>
            <person name="Shirey T.B."/>
            <person name="Raphael B."/>
            <person name="Daligault H.E."/>
            <person name="Davenport K.W."/>
            <person name="Bruce D.C."/>
            <person name="Foley B.T."/>
            <person name="Johnson S.L."/>
        </authorList>
    </citation>
    <scope>NUCLEOTIDE SEQUENCE [LARGE SCALE GENOMIC DNA]</scope>
    <source>
        <strain evidence="1 2">CDC_1632</strain>
    </source>
</reference>
<dbReference type="AlphaFoldDB" id="A0A1L3NIL0"/>
<dbReference type="Proteomes" id="UP000182204">
    <property type="component" value="Chromosome"/>
</dbReference>
<protein>
    <submittedName>
        <fullName evidence="1">Uncharacterized protein</fullName>
    </submittedName>
</protein>